<accession>A0A1G1XWZ7</accession>
<name>A0A1G1XWZ7_9BACT</name>
<organism evidence="1 2">
    <name type="scientific">Candidatus Buchananbacteria bacterium RIFCSPHIGHO2_01_FULL_39_8</name>
    <dbReference type="NCBI Taxonomy" id="1797533"/>
    <lineage>
        <taxon>Bacteria</taxon>
        <taxon>Candidatus Buchananiibacteriota</taxon>
    </lineage>
</organism>
<evidence type="ECO:0000313" key="2">
    <source>
        <dbReference type="Proteomes" id="UP000176241"/>
    </source>
</evidence>
<comment type="caution">
    <text evidence="1">The sequence shown here is derived from an EMBL/GenBank/DDBJ whole genome shotgun (WGS) entry which is preliminary data.</text>
</comment>
<dbReference type="Proteomes" id="UP000176241">
    <property type="component" value="Unassembled WGS sequence"/>
</dbReference>
<sequence length="455" mass="53931">MATTTNKVLTVRAKLIQNGIAIKVLDKIYKAEYPRHIWQSTPQSIRQVLLDNLTLAYTHILPLILDKNKIKYDFTIPFLEPFFFKNQLYDLLDCERADQVKHLSYLKNFYNLEYEFKPGKSQLPNNKQIPRLPTEKPTAVLPFTFGKESLLSLGLCLELGIKPILVYCQELGHPYEEKYKLKKITKLKQEFKIDTYFIKNEPGLFRYGISFGLKNKTEIGWGAQTTILALAMVPFVFSYKAQYIIYGSEFSNNDYLWQKGWKSYVSFDQTGFWSREQDIMVKLLTANQVSVRNILEPLDQIVIFFIITNRYPQLMPYLFSCFAQKPLYRNSQWCHQCYKCEKIFTFSLALGIDPLEIGFEKDMTLGSNYLNEYFSGKENDLDLDFALYILTRKGFKGPFIDKFKRKKINKIKSWKWYVDYFNKIKNYENLLDYRQEKLLNIFREELRAFRKILPR</sequence>
<protein>
    <recommendedName>
        <fullName evidence="3">UDP-N-acetyl-alpha-D-muramoyl-L-alanyl-L-glutamate epimerase</fullName>
    </recommendedName>
</protein>
<evidence type="ECO:0000313" key="1">
    <source>
        <dbReference type="EMBL" id="OGY44100.1"/>
    </source>
</evidence>
<reference evidence="1 2" key="1">
    <citation type="journal article" date="2016" name="Nat. Commun.">
        <title>Thousands of microbial genomes shed light on interconnected biogeochemical processes in an aquifer system.</title>
        <authorList>
            <person name="Anantharaman K."/>
            <person name="Brown C.T."/>
            <person name="Hug L.A."/>
            <person name="Sharon I."/>
            <person name="Castelle C.J."/>
            <person name="Probst A.J."/>
            <person name="Thomas B.C."/>
            <person name="Singh A."/>
            <person name="Wilkins M.J."/>
            <person name="Karaoz U."/>
            <person name="Brodie E.L."/>
            <person name="Williams K.H."/>
            <person name="Hubbard S.S."/>
            <person name="Banfield J.F."/>
        </authorList>
    </citation>
    <scope>NUCLEOTIDE SEQUENCE [LARGE SCALE GENOMIC DNA]</scope>
</reference>
<dbReference type="EMBL" id="MHIC01000035">
    <property type="protein sequence ID" value="OGY44100.1"/>
    <property type="molecule type" value="Genomic_DNA"/>
</dbReference>
<dbReference type="STRING" id="1797533.A2731_02250"/>
<dbReference type="AlphaFoldDB" id="A0A1G1XWZ7"/>
<proteinExistence type="predicted"/>
<gene>
    <name evidence="1" type="ORF">A2731_02250</name>
</gene>
<evidence type="ECO:0008006" key="3">
    <source>
        <dbReference type="Google" id="ProtNLM"/>
    </source>
</evidence>